<gene>
    <name evidence="1" type="ORF">ACFQ4C_29385</name>
</gene>
<dbReference type="RefSeq" id="WP_265988525.1">
    <property type="nucleotide sequence ID" value="NZ_CP110973.1"/>
</dbReference>
<comment type="caution">
    <text evidence="1">The sequence shown here is derived from an EMBL/GenBank/DDBJ whole genome shotgun (WGS) entry which is preliminary data.</text>
</comment>
<proteinExistence type="predicted"/>
<reference evidence="2" key="1">
    <citation type="journal article" date="2019" name="Int. J. Syst. Evol. Microbiol.">
        <title>The Global Catalogue of Microorganisms (GCM) 10K type strain sequencing project: providing services to taxonomists for standard genome sequencing and annotation.</title>
        <authorList>
            <consortium name="The Broad Institute Genomics Platform"/>
            <consortium name="The Broad Institute Genome Sequencing Center for Infectious Disease"/>
            <person name="Wu L."/>
            <person name="Ma J."/>
        </authorList>
    </citation>
    <scope>NUCLEOTIDE SEQUENCE [LARGE SCALE GENOMIC DNA]</scope>
    <source>
        <strain evidence="2">CCUG 55608</strain>
    </source>
</reference>
<dbReference type="PROSITE" id="PS51257">
    <property type="entry name" value="PROKAR_LIPOPROTEIN"/>
    <property type="match status" value="1"/>
</dbReference>
<protein>
    <submittedName>
        <fullName evidence="1">Capsule assembly Wzi family protein</fullName>
    </submittedName>
</protein>
<dbReference type="Proteomes" id="UP001597116">
    <property type="component" value="Unassembled WGS sequence"/>
</dbReference>
<dbReference type="Gene3D" id="2.40.160.130">
    <property type="entry name" value="Capsule assembly protein Wzi"/>
    <property type="match status" value="1"/>
</dbReference>
<evidence type="ECO:0000313" key="1">
    <source>
        <dbReference type="EMBL" id="MFD1145281.1"/>
    </source>
</evidence>
<name>A0ABW3QKS7_9BACT</name>
<dbReference type="EMBL" id="JBHTLP010000024">
    <property type="protein sequence ID" value="MFD1145281.1"/>
    <property type="molecule type" value="Genomic_DNA"/>
</dbReference>
<accession>A0ABW3QKS7</accession>
<dbReference type="InterPro" id="IPR026950">
    <property type="entry name" value="Caps_assemb_Wzi"/>
</dbReference>
<organism evidence="1 2">
    <name type="scientific">Larkinella insperata</name>
    <dbReference type="NCBI Taxonomy" id="332158"/>
    <lineage>
        <taxon>Bacteria</taxon>
        <taxon>Pseudomonadati</taxon>
        <taxon>Bacteroidota</taxon>
        <taxon>Cytophagia</taxon>
        <taxon>Cytophagales</taxon>
        <taxon>Spirosomataceae</taxon>
        <taxon>Larkinella</taxon>
    </lineage>
</organism>
<dbReference type="Pfam" id="PF14052">
    <property type="entry name" value="Caps_assemb_Wzi"/>
    <property type="match status" value="1"/>
</dbReference>
<dbReference type="InterPro" id="IPR038636">
    <property type="entry name" value="Wzi_sf"/>
</dbReference>
<keyword evidence="2" id="KW-1185">Reference proteome</keyword>
<sequence>MPQRRRIIIGLVAGWLAVGLISSCGLAQRVDSSRSIRAQVDVGAWVGTARSQPFWLRANQYGTAPSNTPSATVRAAVWKEYSRSDTVHRRRSRLDWGFGLNPVVNAGAPSRVLLGEAYLKGKWGWLELLAGRWRQPIGLGDSTLSSGSVVVSDNALPIPKVQLATRGYVPFGFLRNWVAINAGYAHGWFNVPYIQGSYLHQKYLYWRFGKPTGLIRVHAGLNHQVQWGGRADYLIGSNVAVNGKLPSQFKYYDDVILAINPTAWDNDDFTSFDGAYRIGNHLGSMDLAVEISTRAGEWFLYHQHLYEDQSGLLWINAPDGLTGLSWSRSKPGSGVVQLNRVVVEVLSTLNQSGPTFDLVGARFQGNDNYYNHGQYREGWSYLGRSLGTPFVAPGGELVPRAQSGAFFPNNRVRMGYVGVSGRLFRSINWTSRLAYSRNYGTFSTPYAVPPGQFSGLIAAQAPIGNWPGVQLHVSLAVDQGKLLNNTVGGYIGLTRRW</sequence>
<evidence type="ECO:0000313" key="2">
    <source>
        <dbReference type="Proteomes" id="UP001597116"/>
    </source>
</evidence>